<gene>
    <name evidence="2" type="ORF">OG913_13130</name>
</gene>
<protein>
    <submittedName>
        <fullName evidence="2">Uncharacterized protein</fullName>
    </submittedName>
</protein>
<dbReference type="EMBL" id="CP108085">
    <property type="protein sequence ID" value="WUP77903.1"/>
    <property type="molecule type" value="Genomic_DNA"/>
</dbReference>
<evidence type="ECO:0000313" key="2">
    <source>
        <dbReference type="EMBL" id="WUP77903.1"/>
    </source>
</evidence>
<evidence type="ECO:0000313" key="3">
    <source>
        <dbReference type="Proteomes" id="UP001432011"/>
    </source>
</evidence>
<name>A0ABZ1T0K3_9ACTN</name>
<accession>A0ABZ1T0K3</accession>
<dbReference type="RefSeq" id="WP_328710423.1">
    <property type="nucleotide sequence ID" value="NZ_CP108085.1"/>
</dbReference>
<keyword evidence="3" id="KW-1185">Reference proteome</keyword>
<evidence type="ECO:0000256" key="1">
    <source>
        <dbReference type="SAM" id="MobiDB-lite"/>
    </source>
</evidence>
<organism evidence="2 3">
    <name type="scientific">Microbispora hainanensis</name>
    <dbReference type="NCBI Taxonomy" id="568844"/>
    <lineage>
        <taxon>Bacteria</taxon>
        <taxon>Bacillati</taxon>
        <taxon>Actinomycetota</taxon>
        <taxon>Actinomycetes</taxon>
        <taxon>Streptosporangiales</taxon>
        <taxon>Streptosporangiaceae</taxon>
        <taxon>Microbispora</taxon>
    </lineage>
</organism>
<feature type="region of interest" description="Disordered" evidence="1">
    <location>
        <begin position="1"/>
        <end position="22"/>
    </location>
</feature>
<dbReference type="Proteomes" id="UP001432011">
    <property type="component" value="Chromosome"/>
</dbReference>
<sequence>MLTGGKSARPEEDDENGLRMASSMPMGRFLSFAGIDIPHATLREPVALGGSDGPAA</sequence>
<proteinExistence type="predicted"/>
<reference evidence="2" key="1">
    <citation type="submission" date="2022-10" db="EMBL/GenBank/DDBJ databases">
        <title>The complete genomes of actinobacterial strains from the NBC collection.</title>
        <authorList>
            <person name="Joergensen T.S."/>
            <person name="Alvarez Arevalo M."/>
            <person name="Sterndorff E.B."/>
            <person name="Faurdal D."/>
            <person name="Vuksanovic O."/>
            <person name="Mourched A.-S."/>
            <person name="Charusanti P."/>
            <person name="Shaw S."/>
            <person name="Blin K."/>
            <person name="Weber T."/>
        </authorList>
    </citation>
    <scope>NUCLEOTIDE SEQUENCE</scope>
    <source>
        <strain evidence="2">NBC_00254</strain>
    </source>
</reference>